<dbReference type="Gene3D" id="3.40.630.10">
    <property type="entry name" value="Zn peptidases"/>
    <property type="match status" value="2"/>
</dbReference>
<dbReference type="STRING" id="1121950.SAMN02745243_02438"/>
<evidence type="ECO:0000256" key="1">
    <source>
        <dbReference type="ARBA" id="ARBA00001941"/>
    </source>
</evidence>
<dbReference type="InterPro" id="IPR010182">
    <property type="entry name" value="ArgE/DapE"/>
</dbReference>
<dbReference type="Pfam" id="PF01546">
    <property type="entry name" value="Peptidase_M20"/>
    <property type="match status" value="1"/>
</dbReference>
<dbReference type="SUPFAM" id="SSF53187">
    <property type="entry name" value="Zn-dependent exopeptidases"/>
    <property type="match status" value="1"/>
</dbReference>
<dbReference type="NCBIfam" id="TIGR01910">
    <property type="entry name" value="DapE-ArgE"/>
    <property type="match status" value="1"/>
</dbReference>
<evidence type="ECO:0000256" key="3">
    <source>
        <dbReference type="ARBA" id="ARBA00006247"/>
    </source>
</evidence>
<evidence type="ECO:0000256" key="6">
    <source>
        <dbReference type="ARBA" id="ARBA00022833"/>
    </source>
</evidence>
<evidence type="ECO:0000256" key="2">
    <source>
        <dbReference type="ARBA" id="ARBA00001947"/>
    </source>
</evidence>
<dbReference type="CDD" id="cd08659">
    <property type="entry name" value="M20_ArgE_DapE-like"/>
    <property type="match status" value="1"/>
</dbReference>
<evidence type="ECO:0000256" key="7">
    <source>
        <dbReference type="ARBA" id="ARBA00023285"/>
    </source>
</evidence>
<evidence type="ECO:0000256" key="5">
    <source>
        <dbReference type="ARBA" id="ARBA00022801"/>
    </source>
</evidence>
<dbReference type="OrthoDB" id="9792335at2"/>
<dbReference type="InterPro" id="IPR050072">
    <property type="entry name" value="Peptidase_M20A"/>
</dbReference>
<organism evidence="9 10">
    <name type="scientific">Hespellia stercorisuis DSM 15480</name>
    <dbReference type="NCBI Taxonomy" id="1121950"/>
    <lineage>
        <taxon>Bacteria</taxon>
        <taxon>Bacillati</taxon>
        <taxon>Bacillota</taxon>
        <taxon>Clostridia</taxon>
        <taxon>Lachnospirales</taxon>
        <taxon>Lachnospiraceae</taxon>
        <taxon>Hespellia</taxon>
    </lineage>
</organism>
<accession>A0A1M6QJR5</accession>
<evidence type="ECO:0000259" key="8">
    <source>
        <dbReference type="Pfam" id="PF07687"/>
    </source>
</evidence>
<evidence type="ECO:0000256" key="4">
    <source>
        <dbReference type="ARBA" id="ARBA00022723"/>
    </source>
</evidence>
<dbReference type="Pfam" id="PF07687">
    <property type="entry name" value="M20_dimer"/>
    <property type="match status" value="1"/>
</dbReference>
<keyword evidence="10" id="KW-1185">Reference proteome</keyword>
<keyword evidence="7" id="KW-0170">Cobalt</keyword>
<dbReference type="RefSeq" id="WP_073110830.1">
    <property type="nucleotide sequence ID" value="NZ_FQZY01000035.1"/>
</dbReference>
<feature type="domain" description="Peptidase M20 dimerisation" evidence="8">
    <location>
        <begin position="175"/>
        <end position="278"/>
    </location>
</feature>
<keyword evidence="5" id="KW-0378">Hydrolase</keyword>
<sequence length="384" mass="42517">MECRYMDAEILLEKILNIPSVNGKDDEGAVARFIASYLHDCGLETRIQKIDETHSNVIAVLKGKSPAFILWNGHIDTVPYGDLKAWDHNPAVAVRMDDRIYARGASDMKSGLAAMVYVLGELGRQKFCPEKTIVFLGSCDEEKNGLGARYFLEQEEMQSPELLLIGEPTACNLGIAQKGCMWLNLKVEGSASHGAEPERGANAIEQGVLLLLELKNWIRTFSHKILGNATMQINLCSGGTAPNMTADLAEFTVDIRLIPGMSDGQVLTKVQELVNKFTGQNHNPIRFYFEVENNRPAVELAEDSEWIARFKELPGVSEGADTPLKLIGINYFTDASVLCEKWKNLPVLLLGPGEPDMCHKANEYVQLGKYSNVIAILFQLCNNI</sequence>
<gene>
    <name evidence="9" type="ORF">SAMN02745243_02438</name>
</gene>
<comment type="similarity">
    <text evidence="3">Belongs to the peptidase M20A family.</text>
</comment>
<name>A0A1M6QJR5_9FIRM</name>
<dbReference type="Proteomes" id="UP000184301">
    <property type="component" value="Unassembled WGS sequence"/>
</dbReference>
<comment type="cofactor">
    <cofactor evidence="1">
        <name>Co(2+)</name>
        <dbReference type="ChEBI" id="CHEBI:48828"/>
    </cofactor>
</comment>
<dbReference type="GO" id="GO:0016787">
    <property type="term" value="F:hydrolase activity"/>
    <property type="evidence" value="ECO:0007669"/>
    <property type="project" value="UniProtKB-KW"/>
</dbReference>
<proteinExistence type="inferred from homology"/>
<dbReference type="InterPro" id="IPR011650">
    <property type="entry name" value="Peptidase_M20_dimer"/>
</dbReference>
<dbReference type="GO" id="GO:0046872">
    <property type="term" value="F:metal ion binding"/>
    <property type="evidence" value="ECO:0007669"/>
    <property type="project" value="UniProtKB-KW"/>
</dbReference>
<dbReference type="InterPro" id="IPR002933">
    <property type="entry name" value="Peptidase_M20"/>
</dbReference>
<dbReference type="InterPro" id="IPR036264">
    <property type="entry name" value="Bact_exopeptidase_dim_dom"/>
</dbReference>
<keyword evidence="4" id="KW-0479">Metal-binding</keyword>
<dbReference type="Gene3D" id="3.30.70.360">
    <property type="match status" value="1"/>
</dbReference>
<comment type="cofactor">
    <cofactor evidence="2">
        <name>Zn(2+)</name>
        <dbReference type="ChEBI" id="CHEBI:29105"/>
    </cofactor>
</comment>
<dbReference type="SUPFAM" id="SSF55031">
    <property type="entry name" value="Bacterial exopeptidase dimerisation domain"/>
    <property type="match status" value="1"/>
</dbReference>
<protein>
    <submittedName>
        <fullName evidence="9">Succinyl-diaminopimelate desuccinylase</fullName>
    </submittedName>
</protein>
<dbReference type="EMBL" id="FQZY01000035">
    <property type="protein sequence ID" value="SHK20482.1"/>
    <property type="molecule type" value="Genomic_DNA"/>
</dbReference>
<evidence type="ECO:0000313" key="9">
    <source>
        <dbReference type="EMBL" id="SHK20482.1"/>
    </source>
</evidence>
<dbReference type="AlphaFoldDB" id="A0A1M6QJR5"/>
<evidence type="ECO:0000313" key="10">
    <source>
        <dbReference type="Proteomes" id="UP000184301"/>
    </source>
</evidence>
<keyword evidence="6" id="KW-0862">Zinc</keyword>
<dbReference type="PANTHER" id="PTHR43808">
    <property type="entry name" value="ACETYLORNITHINE DEACETYLASE"/>
    <property type="match status" value="1"/>
</dbReference>
<reference evidence="9 10" key="1">
    <citation type="submission" date="2016-11" db="EMBL/GenBank/DDBJ databases">
        <authorList>
            <person name="Jaros S."/>
            <person name="Januszkiewicz K."/>
            <person name="Wedrychowicz H."/>
        </authorList>
    </citation>
    <scope>NUCLEOTIDE SEQUENCE [LARGE SCALE GENOMIC DNA]</scope>
    <source>
        <strain evidence="9 10">DSM 15480</strain>
    </source>
</reference>